<proteinExistence type="predicted"/>
<dbReference type="Pfam" id="PF00884">
    <property type="entry name" value="Sulfatase"/>
    <property type="match status" value="1"/>
</dbReference>
<comment type="caution">
    <text evidence="2">The sequence shown here is derived from an EMBL/GenBank/DDBJ whole genome shotgun (WGS) entry which is preliminary data.</text>
</comment>
<feature type="domain" description="Sulfatase N-terminal" evidence="1">
    <location>
        <begin position="2"/>
        <end position="67"/>
    </location>
</feature>
<dbReference type="InterPro" id="IPR017850">
    <property type="entry name" value="Alkaline_phosphatase_core_sf"/>
</dbReference>
<name>X1A2Y7_9ZZZZ</name>
<protein>
    <recommendedName>
        <fullName evidence="1">Sulfatase N-terminal domain-containing protein</fullName>
    </recommendedName>
</protein>
<dbReference type="SUPFAM" id="SSF53649">
    <property type="entry name" value="Alkaline phosphatase-like"/>
    <property type="match status" value="1"/>
</dbReference>
<accession>X1A2Y7</accession>
<reference evidence="2" key="1">
    <citation type="journal article" date="2014" name="Front. Microbiol.">
        <title>High frequency of phylogenetically diverse reductive dehalogenase-homologous genes in deep subseafloor sedimentary metagenomes.</title>
        <authorList>
            <person name="Kawai M."/>
            <person name="Futagami T."/>
            <person name="Toyoda A."/>
            <person name="Takaki Y."/>
            <person name="Nishi S."/>
            <person name="Hori S."/>
            <person name="Arai W."/>
            <person name="Tsubouchi T."/>
            <person name="Morono Y."/>
            <person name="Uchiyama I."/>
            <person name="Ito T."/>
            <person name="Fujiyama A."/>
            <person name="Inagaki F."/>
            <person name="Takami H."/>
        </authorList>
    </citation>
    <scope>NUCLEOTIDE SEQUENCE</scope>
    <source>
        <strain evidence="2">Expedition CK06-06</strain>
    </source>
</reference>
<sequence>MNILWMALDTQRADHLSCYGYPRNTSPNLDALAAEGVLFENYISSSAHTTPAFSSMFTGQEPFHHGVIATL</sequence>
<feature type="non-terminal residue" evidence="2">
    <location>
        <position position="71"/>
    </location>
</feature>
<evidence type="ECO:0000259" key="1">
    <source>
        <dbReference type="Pfam" id="PF00884"/>
    </source>
</evidence>
<dbReference type="PANTHER" id="PTHR43751">
    <property type="entry name" value="SULFATASE"/>
    <property type="match status" value="1"/>
</dbReference>
<dbReference type="PANTHER" id="PTHR43751:SF3">
    <property type="entry name" value="SULFATASE N-TERMINAL DOMAIN-CONTAINING PROTEIN"/>
    <property type="match status" value="1"/>
</dbReference>
<dbReference type="InterPro" id="IPR052701">
    <property type="entry name" value="GAG_Ulvan_Degrading_Sulfatases"/>
</dbReference>
<gene>
    <name evidence="2" type="ORF">S01H4_35119</name>
</gene>
<evidence type="ECO:0000313" key="2">
    <source>
        <dbReference type="EMBL" id="GAG76430.1"/>
    </source>
</evidence>
<dbReference type="InterPro" id="IPR000917">
    <property type="entry name" value="Sulfatase_N"/>
</dbReference>
<dbReference type="EMBL" id="BART01018637">
    <property type="protein sequence ID" value="GAG76430.1"/>
    <property type="molecule type" value="Genomic_DNA"/>
</dbReference>
<organism evidence="2">
    <name type="scientific">marine sediment metagenome</name>
    <dbReference type="NCBI Taxonomy" id="412755"/>
    <lineage>
        <taxon>unclassified sequences</taxon>
        <taxon>metagenomes</taxon>
        <taxon>ecological metagenomes</taxon>
    </lineage>
</organism>
<dbReference type="AlphaFoldDB" id="X1A2Y7"/>
<dbReference type="Gene3D" id="3.40.720.10">
    <property type="entry name" value="Alkaline Phosphatase, subunit A"/>
    <property type="match status" value="1"/>
</dbReference>